<dbReference type="InterPro" id="IPR012337">
    <property type="entry name" value="RNaseH-like_sf"/>
</dbReference>
<dbReference type="GO" id="GO:0000175">
    <property type="term" value="F:3'-5'-RNA exonuclease activity"/>
    <property type="evidence" value="ECO:0007669"/>
    <property type="project" value="InterPro"/>
</dbReference>
<evidence type="ECO:0000313" key="11">
    <source>
        <dbReference type="EMBL" id="POS72606.1"/>
    </source>
</evidence>
<feature type="compositionally biased region" description="Basic residues" evidence="9">
    <location>
        <begin position="863"/>
        <end position="880"/>
    </location>
</feature>
<dbReference type="SUPFAM" id="SSF53098">
    <property type="entry name" value="Ribonuclease H-like"/>
    <property type="match status" value="1"/>
</dbReference>
<dbReference type="FunCoup" id="A0A2P5HQR3">
    <property type="interactions" value="950"/>
</dbReference>
<organism evidence="11 12">
    <name type="scientific">Diaporthe helianthi</name>
    <dbReference type="NCBI Taxonomy" id="158607"/>
    <lineage>
        <taxon>Eukaryota</taxon>
        <taxon>Fungi</taxon>
        <taxon>Dikarya</taxon>
        <taxon>Ascomycota</taxon>
        <taxon>Pezizomycotina</taxon>
        <taxon>Sordariomycetes</taxon>
        <taxon>Sordariomycetidae</taxon>
        <taxon>Diaporthales</taxon>
        <taxon>Diaporthaceae</taxon>
        <taxon>Diaporthe</taxon>
    </lineage>
</organism>
<dbReference type="Pfam" id="PF00570">
    <property type="entry name" value="HRDC"/>
    <property type="match status" value="1"/>
</dbReference>
<dbReference type="GO" id="GO:0071051">
    <property type="term" value="P:poly(A)-dependent snoRNA 3'-end processing"/>
    <property type="evidence" value="ECO:0007669"/>
    <property type="project" value="TreeGrafter"/>
</dbReference>
<dbReference type="InterPro" id="IPR049559">
    <property type="entry name" value="Rrp6p-like_exo"/>
</dbReference>
<dbReference type="InterPro" id="IPR002562">
    <property type="entry name" value="3'-5'_exonuclease_dom"/>
</dbReference>
<dbReference type="Pfam" id="PF01612">
    <property type="entry name" value="DNA_pol_A_exo1"/>
    <property type="match status" value="1"/>
</dbReference>
<dbReference type="GO" id="GO:0071036">
    <property type="term" value="P:nuclear polyadenylation-dependent snoRNA catabolic process"/>
    <property type="evidence" value="ECO:0007669"/>
    <property type="project" value="TreeGrafter"/>
</dbReference>
<dbReference type="SUPFAM" id="SSF47819">
    <property type="entry name" value="HRDC-like"/>
    <property type="match status" value="1"/>
</dbReference>
<keyword evidence="5" id="KW-0271">Exosome</keyword>
<dbReference type="GO" id="GO:0000176">
    <property type="term" value="C:nuclear exosome (RNase complex)"/>
    <property type="evidence" value="ECO:0007669"/>
    <property type="project" value="InterPro"/>
</dbReference>
<evidence type="ECO:0000256" key="8">
    <source>
        <dbReference type="ARBA" id="ARBA00043957"/>
    </source>
</evidence>
<comment type="caution">
    <text evidence="11">The sequence shown here is derived from an EMBL/GenBank/DDBJ whole genome shotgun (WGS) entry which is preliminary data.</text>
</comment>
<dbReference type="GO" id="GO:0071039">
    <property type="term" value="P:nuclear polyadenylation-dependent CUT catabolic process"/>
    <property type="evidence" value="ECO:0007669"/>
    <property type="project" value="TreeGrafter"/>
</dbReference>
<evidence type="ECO:0000256" key="3">
    <source>
        <dbReference type="ARBA" id="ARBA00022722"/>
    </source>
</evidence>
<dbReference type="SMART" id="SM00474">
    <property type="entry name" value="35EXOc"/>
    <property type="match status" value="1"/>
</dbReference>
<sequence length="880" mass="98605">MIDLFSNSEEEHLSSQKRGLAASRPADCLPLARKFSSPTFMNVTAVFRIGSRISSPPFGTPTLANSTSNHFNTMDPSQDFKSLQEKIQASLISTTKAVQRIASEDLTFQRTVNPSTGDRLEEQSTRLLSLSNDLLKSAAVGINQKSAGDLDDVEDVDIQWRGIVDVIDGLLEKADICLDEYTGLVKRKSDFPENGPQQKKAKTNDRLDFNFRRANIIKPQTAFEQQVDNFAAGPWKPLLTRKPHAEVPLEDSLVVAVDENNQQQFKHPYETEISALKYPDATYEIRDPIPYQPIDTTSATWVDTYEGVLEMLEELKGATEIAIDLEHHDYRSYHGLLSLMQISTRDKDWVVDTLRPWRHKLEVLNEVFADPKILKVFHGAFMDIIWLQRDLGLYIVGLFDTFHASSALGYPQRSLAYLLKSFVDFDADKKYQMADWRIRPLPEEMFYYARSDTHFLLYIYDRVRNELVERSDRTDPEKDLIGYALQKSKETSLDRYTPFAADPETGEGARGWSNFLYKSHLRLSGEQFAVYRALHKWRDEVARQQDENPTFIMPPQVMLEIAKILPNDPKALWSLLGNSSSHKAKQSVEDLFSLVSEARTVGAEGPSTTDFFRSMYLDNRSMAAVAKRELGREDKPELDLPPVEELRSEKSQLFGPIPLSSLWDGSSQPQNGAIGDQIALPWTQFVQEAVAAASQKESQSKLQDGEVDMIPLDAPAKAAPAPRKELDVENTEFTLRQGRKRKMDEVQDEDSGDGGAPVDTEEMISLNVDEGGGGRHEKGARKKAAKEAKSARKQAKAGSSGRKGTEQADAPEDEDVPFDYSQAQSVLNAKRSAAAPNGNGDASGKKKAFDPYAARMNAEGPKAARKMHHERTGKAGTFKK</sequence>
<dbReference type="InterPro" id="IPR045092">
    <property type="entry name" value="Rrp6-like"/>
</dbReference>
<reference evidence="11" key="1">
    <citation type="submission" date="2017-09" db="EMBL/GenBank/DDBJ databases">
        <title>Polyketide synthases of a Diaporthe helianthi virulent isolate.</title>
        <authorList>
            <person name="Baroncelli R."/>
        </authorList>
    </citation>
    <scope>NUCLEOTIDE SEQUENCE [LARGE SCALE GENOMIC DNA]</scope>
    <source>
        <strain evidence="11">7/96</strain>
    </source>
</reference>
<dbReference type="PANTHER" id="PTHR12124">
    <property type="entry name" value="POLYMYOSITIS/SCLERODERMA AUTOANTIGEN-RELATED"/>
    <property type="match status" value="1"/>
</dbReference>
<feature type="domain" description="HRDC" evidence="10">
    <location>
        <begin position="524"/>
        <end position="605"/>
    </location>
</feature>
<dbReference type="EMBL" id="MAVT02000964">
    <property type="protein sequence ID" value="POS72606.1"/>
    <property type="molecule type" value="Genomic_DNA"/>
</dbReference>
<protein>
    <submittedName>
        <fullName evidence="11">Exosome complex exonuclease Rrp6</fullName>
    </submittedName>
</protein>
<dbReference type="GO" id="GO:0005730">
    <property type="term" value="C:nucleolus"/>
    <property type="evidence" value="ECO:0007669"/>
    <property type="project" value="TreeGrafter"/>
</dbReference>
<dbReference type="CDD" id="cd06147">
    <property type="entry name" value="Rrp6p_like_exo"/>
    <property type="match status" value="1"/>
</dbReference>
<comment type="subcellular location">
    <subcellularLocation>
        <location evidence="1">Nucleus</location>
    </subcellularLocation>
</comment>
<keyword evidence="2" id="KW-0698">rRNA processing</keyword>
<dbReference type="InterPro" id="IPR002121">
    <property type="entry name" value="HRDC_dom"/>
</dbReference>
<accession>A0A2P5HQR3</accession>
<name>A0A2P5HQR3_DIAHE</name>
<dbReference type="PROSITE" id="PS50967">
    <property type="entry name" value="HRDC"/>
    <property type="match status" value="1"/>
</dbReference>
<dbReference type="Gene3D" id="1.10.150.80">
    <property type="entry name" value="HRDC domain"/>
    <property type="match status" value="1"/>
</dbReference>
<dbReference type="OrthoDB" id="2250022at2759"/>
<dbReference type="GO" id="GO:0071037">
    <property type="term" value="P:nuclear polyadenylation-dependent snRNA catabolic process"/>
    <property type="evidence" value="ECO:0007669"/>
    <property type="project" value="TreeGrafter"/>
</dbReference>
<dbReference type="GO" id="GO:0000166">
    <property type="term" value="F:nucleotide binding"/>
    <property type="evidence" value="ECO:0007669"/>
    <property type="project" value="InterPro"/>
</dbReference>
<evidence type="ECO:0000256" key="9">
    <source>
        <dbReference type="SAM" id="MobiDB-lite"/>
    </source>
</evidence>
<keyword evidence="7" id="KW-0539">Nucleus</keyword>
<evidence type="ECO:0000256" key="6">
    <source>
        <dbReference type="ARBA" id="ARBA00022839"/>
    </source>
</evidence>
<evidence type="ECO:0000256" key="5">
    <source>
        <dbReference type="ARBA" id="ARBA00022835"/>
    </source>
</evidence>
<keyword evidence="4" id="KW-0378">Hydrolase</keyword>
<dbReference type="Proteomes" id="UP000094444">
    <property type="component" value="Unassembled WGS sequence"/>
</dbReference>
<dbReference type="Gene3D" id="3.30.420.10">
    <property type="entry name" value="Ribonuclease H-like superfamily/Ribonuclease H"/>
    <property type="match status" value="1"/>
</dbReference>
<dbReference type="InterPro" id="IPR036397">
    <property type="entry name" value="RNaseH_sf"/>
</dbReference>
<dbReference type="GO" id="GO:0071035">
    <property type="term" value="P:nuclear polyadenylation-dependent rRNA catabolic process"/>
    <property type="evidence" value="ECO:0007669"/>
    <property type="project" value="TreeGrafter"/>
</dbReference>
<gene>
    <name evidence="11" type="ORF">DHEL01_v208995</name>
</gene>
<dbReference type="InterPro" id="IPR012588">
    <property type="entry name" value="Exosome-assoc_fac_Rrp6_N"/>
</dbReference>
<dbReference type="AlphaFoldDB" id="A0A2P5HQR3"/>
<dbReference type="GO" id="GO:0071038">
    <property type="term" value="P:TRAMP-dependent tRNA surveillance pathway"/>
    <property type="evidence" value="ECO:0007669"/>
    <property type="project" value="TreeGrafter"/>
</dbReference>
<dbReference type="PANTHER" id="PTHR12124:SF47">
    <property type="entry name" value="EXOSOME COMPONENT 10"/>
    <property type="match status" value="1"/>
</dbReference>
<dbReference type="FunFam" id="3.30.420.10:FF:000059">
    <property type="entry name" value="Exosome complex exonuclease Rrp6"/>
    <property type="match status" value="1"/>
</dbReference>
<dbReference type="FunFam" id="1.10.150.80:FF:000001">
    <property type="entry name" value="Putative exosome component 10"/>
    <property type="match status" value="1"/>
</dbReference>
<dbReference type="GO" id="GO:0000467">
    <property type="term" value="P:exonucleolytic trimming to generate mature 3'-end of 5.8S rRNA from tricistronic rRNA transcript (SSU-rRNA, 5.8S rRNA, LSU-rRNA)"/>
    <property type="evidence" value="ECO:0007669"/>
    <property type="project" value="InterPro"/>
</dbReference>
<evidence type="ECO:0000259" key="10">
    <source>
        <dbReference type="PROSITE" id="PS50967"/>
    </source>
</evidence>
<dbReference type="STRING" id="158607.A0A2P5HQR3"/>
<dbReference type="GO" id="GO:0071040">
    <property type="term" value="P:nuclear polyadenylation-dependent antisense transcript catabolic process"/>
    <property type="evidence" value="ECO:0007669"/>
    <property type="project" value="TreeGrafter"/>
</dbReference>
<evidence type="ECO:0000256" key="4">
    <source>
        <dbReference type="ARBA" id="ARBA00022801"/>
    </source>
</evidence>
<evidence type="ECO:0000256" key="1">
    <source>
        <dbReference type="ARBA" id="ARBA00004123"/>
    </source>
</evidence>
<dbReference type="InterPro" id="IPR010997">
    <property type="entry name" value="HRDC-like_sf"/>
</dbReference>
<feature type="region of interest" description="Disordered" evidence="9">
    <location>
        <begin position="717"/>
        <end position="880"/>
    </location>
</feature>
<keyword evidence="3" id="KW-0540">Nuclease</keyword>
<dbReference type="InterPro" id="IPR044876">
    <property type="entry name" value="HRDC_dom_sf"/>
</dbReference>
<comment type="similarity">
    <text evidence="8">Belongs to the exosome component 10/RRP6 family.</text>
</comment>
<evidence type="ECO:0000256" key="2">
    <source>
        <dbReference type="ARBA" id="ARBA00022552"/>
    </source>
</evidence>
<keyword evidence="12" id="KW-1185">Reference proteome</keyword>
<evidence type="ECO:0000256" key="7">
    <source>
        <dbReference type="ARBA" id="ARBA00023242"/>
    </source>
</evidence>
<dbReference type="InParanoid" id="A0A2P5HQR3"/>
<dbReference type="Pfam" id="PF08066">
    <property type="entry name" value="PMC2NT"/>
    <property type="match status" value="1"/>
</dbReference>
<dbReference type="GO" id="GO:0071044">
    <property type="term" value="P:histone mRNA catabolic process"/>
    <property type="evidence" value="ECO:0007669"/>
    <property type="project" value="TreeGrafter"/>
</dbReference>
<proteinExistence type="inferred from homology"/>
<dbReference type="GO" id="GO:0003727">
    <property type="term" value="F:single-stranded RNA binding"/>
    <property type="evidence" value="ECO:0007669"/>
    <property type="project" value="TreeGrafter"/>
</dbReference>
<keyword evidence="6 11" id="KW-0269">Exonuclease</keyword>
<evidence type="ECO:0000313" key="12">
    <source>
        <dbReference type="Proteomes" id="UP000094444"/>
    </source>
</evidence>
<dbReference type="SMART" id="SM00341">
    <property type="entry name" value="HRDC"/>
    <property type="match status" value="1"/>
</dbReference>